<sequence length="216" mass="23641">MAQVAARSSAPTRAPSVLYTVGANACSLAMRSVHETKENFLLVCIGFLEALDQLQERLNLPTSLVKEIKRKLSKMVDRSLVRPVPAPTHVKLQKAESLGEIITESDTWGEVARPEDVKGFAHWLLAVMKSLNELALAGTLGVCRRIFILIMNFPGVPTACTLFCRIFEMVERALHLSDAVDDADGVVASPHVKRGQSRSRSNYMGDPSPSKIATPM</sequence>
<feature type="region of interest" description="Disordered" evidence="1">
    <location>
        <begin position="190"/>
        <end position="216"/>
    </location>
</feature>
<name>A0AAD5Q6W8_PYTIN</name>
<organism evidence="2 3">
    <name type="scientific">Pythium insidiosum</name>
    <name type="common">Pythiosis disease agent</name>
    <dbReference type="NCBI Taxonomy" id="114742"/>
    <lineage>
        <taxon>Eukaryota</taxon>
        <taxon>Sar</taxon>
        <taxon>Stramenopiles</taxon>
        <taxon>Oomycota</taxon>
        <taxon>Peronosporomycetes</taxon>
        <taxon>Pythiales</taxon>
        <taxon>Pythiaceae</taxon>
        <taxon>Pythium</taxon>
    </lineage>
</organism>
<reference evidence="2" key="1">
    <citation type="submission" date="2021-12" db="EMBL/GenBank/DDBJ databases">
        <title>Prjna785345.</title>
        <authorList>
            <person name="Rujirawat T."/>
            <person name="Krajaejun T."/>
        </authorList>
    </citation>
    <scope>NUCLEOTIDE SEQUENCE</scope>
    <source>
        <strain evidence="2">Pi057C3</strain>
    </source>
</reference>
<proteinExistence type="predicted"/>
<protein>
    <submittedName>
        <fullName evidence="2">Uncharacterized protein</fullName>
    </submittedName>
</protein>
<evidence type="ECO:0000313" key="2">
    <source>
        <dbReference type="EMBL" id="KAJ0394394.1"/>
    </source>
</evidence>
<dbReference type="EMBL" id="JAKCXM010000413">
    <property type="protein sequence ID" value="KAJ0394394.1"/>
    <property type="molecule type" value="Genomic_DNA"/>
</dbReference>
<comment type="caution">
    <text evidence="2">The sequence shown here is derived from an EMBL/GenBank/DDBJ whole genome shotgun (WGS) entry which is preliminary data.</text>
</comment>
<dbReference type="Proteomes" id="UP001209570">
    <property type="component" value="Unassembled WGS sequence"/>
</dbReference>
<gene>
    <name evidence="2" type="ORF">P43SY_000095</name>
</gene>
<keyword evidence="3" id="KW-1185">Reference proteome</keyword>
<evidence type="ECO:0000256" key="1">
    <source>
        <dbReference type="SAM" id="MobiDB-lite"/>
    </source>
</evidence>
<dbReference type="AlphaFoldDB" id="A0AAD5Q6W8"/>
<evidence type="ECO:0000313" key="3">
    <source>
        <dbReference type="Proteomes" id="UP001209570"/>
    </source>
</evidence>
<accession>A0AAD5Q6W8</accession>